<feature type="compositionally biased region" description="Polar residues" evidence="1">
    <location>
        <begin position="53"/>
        <end position="75"/>
    </location>
</feature>
<feature type="compositionally biased region" description="Polar residues" evidence="1">
    <location>
        <begin position="279"/>
        <end position="295"/>
    </location>
</feature>
<dbReference type="EMBL" id="CAJOBG010001339">
    <property type="protein sequence ID" value="CAF3919105.1"/>
    <property type="molecule type" value="Genomic_DNA"/>
</dbReference>
<gene>
    <name evidence="2" type="ORF">OVN521_LOCUS10479</name>
    <name evidence="3" type="ORF">UXM345_LOCUS15001</name>
</gene>
<dbReference type="Proteomes" id="UP000663866">
    <property type="component" value="Unassembled WGS sequence"/>
</dbReference>
<feature type="region of interest" description="Disordered" evidence="1">
    <location>
        <begin position="1"/>
        <end position="40"/>
    </location>
</feature>
<feature type="region of interest" description="Disordered" evidence="1">
    <location>
        <begin position="155"/>
        <end position="174"/>
    </location>
</feature>
<organism evidence="3 4">
    <name type="scientific">Rotaria magnacalcarata</name>
    <dbReference type="NCBI Taxonomy" id="392030"/>
    <lineage>
        <taxon>Eukaryota</taxon>
        <taxon>Metazoa</taxon>
        <taxon>Spiralia</taxon>
        <taxon>Gnathifera</taxon>
        <taxon>Rotifera</taxon>
        <taxon>Eurotatoria</taxon>
        <taxon>Bdelloidea</taxon>
        <taxon>Philodinida</taxon>
        <taxon>Philodinidae</taxon>
        <taxon>Rotaria</taxon>
    </lineage>
</organism>
<evidence type="ECO:0000313" key="2">
    <source>
        <dbReference type="EMBL" id="CAF3919105.1"/>
    </source>
</evidence>
<dbReference type="AlphaFoldDB" id="A0A819MGI0"/>
<sequence length="302" mass="33803">MTNENSNTETHNNSSNNSDNNNNNNNNNNNSDNNNSSNKIDYTSVRRTANVKLSEQTQEPAPTNTMSTSTSLQDISSHHAQKFTWNNINNDNDNNNNDNKDQPLAHFYDRLLSSNSDRQLSSSRSDEFIFEHPEITIKPSALDDEIQRRLSTMKSSNTNESLVERSGGKSIPNILEHPDMRSPVVMQSPQMSLSSSSSSAGLLVNNNCKKFNRTQSVDNSVNPVRTLSSNTDIELFNDNTQKSSRSLSSNPFINDIFESVEQEKNQDLYSSSSTTTDSIRQYSKASSKSDINTIQPAKEDSW</sequence>
<evidence type="ECO:0000256" key="1">
    <source>
        <dbReference type="SAM" id="MobiDB-lite"/>
    </source>
</evidence>
<accession>A0A819MGI0</accession>
<feature type="region of interest" description="Disordered" evidence="1">
    <location>
        <begin position="53"/>
        <end position="76"/>
    </location>
</feature>
<keyword evidence="5" id="KW-1185">Reference proteome</keyword>
<evidence type="ECO:0000313" key="4">
    <source>
        <dbReference type="Proteomes" id="UP000663842"/>
    </source>
</evidence>
<reference evidence="3" key="1">
    <citation type="submission" date="2021-02" db="EMBL/GenBank/DDBJ databases">
        <authorList>
            <person name="Nowell W R."/>
        </authorList>
    </citation>
    <scope>NUCLEOTIDE SEQUENCE</scope>
</reference>
<comment type="caution">
    <text evidence="3">The sequence shown here is derived from an EMBL/GenBank/DDBJ whole genome shotgun (WGS) entry which is preliminary data.</text>
</comment>
<evidence type="ECO:0000313" key="5">
    <source>
        <dbReference type="Proteomes" id="UP000663866"/>
    </source>
</evidence>
<proteinExistence type="predicted"/>
<dbReference type="EMBL" id="CAJOBF010001749">
    <property type="protein sequence ID" value="CAF3980237.1"/>
    <property type="molecule type" value="Genomic_DNA"/>
</dbReference>
<dbReference type="Proteomes" id="UP000663842">
    <property type="component" value="Unassembled WGS sequence"/>
</dbReference>
<evidence type="ECO:0000313" key="3">
    <source>
        <dbReference type="EMBL" id="CAF3980237.1"/>
    </source>
</evidence>
<feature type="region of interest" description="Disordered" evidence="1">
    <location>
        <begin position="263"/>
        <end position="302"/>
    </location>
</feature>
<name>A0A819MGI0_9BILA</name>
<feature type="compositionally biased region" description="Low complexity" evidence="1">
    <location>
        <begin position="1"/>
        <end position="38"/>
    </location>
</feature>
<protein>
    <submittedName>
        <fullName evidence="3">Uncharacterized protein</fullName>
    </submittedName>
</protein>